<evidence type="ECO:0000256" key="2">
    <source>
        <dbReference type="SAM" id="MobiDB-lite"/>
    </source>
</evidence>
<keyword evidence="1" id="KW-0862">Zinc</keyword>
<dbReference type="EMBL" id="JACVVK020000719">
    <property type="protein sequence ID" value="KAK7452253.1"/>
    <property type="molecule type" value="Genomic_DNA"/>
</dbReference>
<feature type="compositionally biased region" description="Basic residues" evidence="2">
    <location>
        <begin position="11"/>
        <end position="21"/>
    </location>
</feature>
<protein>
    <recommendedName>
        <fullName evidence="3">C2H2-type domain-containing protein</fullName>
    </recommendedName>
</protein>
<feature type="region of interest" description="Disordered" evidence="2">
    <location>
        <begin position="184"/>
        <end position="249"/>
    </location>
</feature>
<organism evidence="4 5">
    <name type="scientific">Batillaria attramentaria</name>
    <dbReference type="NCBI Taxonomy" id="370345"/>
    <lineage>
        <taxon>Eukaryota</taxon>
        <taxon>Metazoa</taxon>
        <taxon>Spiralia</taxon>
        <taxon>Lophotrochozoa</taxon>
        <taxon>Mollusca</taxon>
        <taxon>Gastropoda</taxon>
        <taxon>Caenogastropoda</taxon>
        <taxon>Sorbeoconcha</taxon>
        <taxon>Cerithioidea</taxon>
        <taxon>Batillariidae</taxon>
        <taxon>Batillaria</taxon>
    </lineage>
</organism>
<keyword evidence="1" id="KW-0479">Metal-binding</keyword>
<evidence type="ECO:0000259" key="3">
    <source>
        <dbReference type="PROSITE" id="PS50157"/>
    </source>
</evidence>
<feature type="region of interest" description="Disordered" evidence="2">
    <location>
        <begin position="1"/>
        <end position="75"/>
    </location>
</feature>
<evidence type="ECO:0000256" key="1">
    <source>
        <dbReference type="PROSITE-ProRule" id="PRU00042"/>
    </source>
</evidence>
<feature type="domain" description="C2H2-type" evidence="3">
    <location>
        <begin position="71"/>
        <end position="99"/>
    </location>
</feature>
<feature type="compositionally biased region" description="Basic and acidic residues" evidence="2">
    <location>
        <begin position="96"/>
        <end position="113"/>
    </location>
</feature>
<evidence type="ECO:0000313" key="4">
    <source>
        <dbReference type="EMBL" id="KAK7452253.1"/>
    </source>
</evidence>
<reference evidence="4 5" key="1">
    <citation type="journal article" date="2023" name="Sci. Data">
        <title>Genome assembly of the Korean intertidal mud-creeper Batillaria attramentaria.</title>
        <authorList>
            <person name="Patra A.K."/>
            <person name="Ho P.T."/>
            <person name="Jun S."/>
            <person name="Lee S.J."/>
            <person name="Kim Y."/>
            <person name="Won Y.J."/>
        </authorList>
    </citation>
    <scope>NUCLEOTIDE SEQUENCE [LARGE SCALE GENOMIC DNA]</scope>
    <source>
        <strain evidence="4">Wonlab-2016</strain>
    </source>
</reference>
<feature type="compositionally biased region" description="Low complexity" evidence="2">
    <location>
        <begin position="126"/>
        <end position="139"/>
    </location>
</feature>
<keyword evidence="5" id="KW-1185">Reference proteome</keyword>
<gene>
    <name evidence="4" type="ORF">BaRGS_00039734</name>
</gene>
<accession>A0ABD0J2U7</accession>
<feature type="compositionally biased region" description="Polar residues" evidence="2">
    <location>
        <begin position="220"/>
        <end position="235"/>
    </location>
</feature>
<dbReference type="Proteomes" id="UP001519460">
    <property type="component" value="Unassembled WGS sequence"/>
</dbReference>
<name>A0ABD0J2U7_9CAEN</name>
<dbReference type="InterPro" id="IPR013087">
    <property type="entry name" value="Znf_C2H2_type"/>
</dbReference>
<evidence type="ECO:0000313" key="5">
    <source>
        <dbReference type="Proteomes" id="UP001519460"/>
    </source>
</evidence>
<proteinExistence type="predicted"/>
<dbReference type="PROSITE" id="PS00028">
    <property type="entry name" value="ZINC_FINGER_C2H2_1"/>
    <property type="match status" value="1"/>
</dbReference>
<dbReference type="AlphaFoldDB" id="A0ABD0J2U7"/>
<dbReference type="PROSITE" id="PS50157">
    <property type="entry name" value="ZINC_FINGER_C2H2_2"/>
    <property type="match status" value="1"/>
</dbReference>
<dbReference type="GO" id="GO:0008270">
    <property type="term" value="F:zinc ion binding"/>
    <property type="evidence" value="ECO:0007669"/>
    <property type="project" value="UniProtKB-KW"/>
</dbReference>
<sequence>MDLHHREQARSKPRQQRSKKKTVSDADELQGPVGMLTESHLFLFPQTRQTLSGEDGPKSKATKRGRPSKSLTCDYCPQTFKNRNSVLCHMNYHHRGEYKSRSRRKGEDSKSGLDENLPSAQDKQQPDSSQRSSLDSNSLALSQGADFEVDACIQSENTDSFNQNVLSIREGPWQVLGYHTVAPQVDKEPVMESQDHGDVDSDHDPDYSMEIDSKDIGESASDNEPQGSSSYTQSPPRRKQGRRGKNPEM</sequence>
<feature type="compositionally biased region" description="Basic residues" evidence="2">
    <location>
        <begin position="236"/>
        <end position="249"/>
    </location>
</feature>
<feature type="compositionally biased region" description="Basic and acidic residues" evidence="2">
    <location>
        <begin position="185"/>
        <end position="217"/>
    </location>
</feature>
<feature type="compositionally biased region" description="Basic and acidic residues" evidence="2">
    <location>
        <begin position="1"/>
        <end position="10"/>
    </location>
</feature>
<feature type="region of interest" description="Disordered" evidence="2">
    <location>
        <begin position="96"/>
        <end position="139"/>
    </location>
</feature>
<keyword evidence="1" id="KW-0863">Zinc-finger</keyword>
<comment type="caution">
    <text evidence="4">The sequence shown here is derived from an EMBL/GenBank/DDBJ whole genome shotgun (WGS) entry which is preliminary data.</text>
</comment>